<keyword evidence="6 13" id="KW-0949">S-adenosyl-L-methionine</keyword>
<dbReference type="InterPro" id="IPR024177">
    <property type="entry name" value="Biotin_synthase"/>
</dbReference>
<evidence type="ECO:0000256" key="1">
    <source>
        <dbReference type="ARBA" id="ARBA00004942"/>
    </source>
</evidence>
<dbReference type="EMBL" id="AGSN01000199">
    <property type="protein sequence ID" value="EHH06330.1"/>
    <property type="molecule type" value="Genomic_DNA"/>
</dbReference>
<evidence type="ECO:0000256" key="9">
    <source>
        <dbReference type="ARBA" id="ARBA00022756"/>
    </source>
</evidence>
<dbReference type="SFLD" id="SFLDS00029">
    <property type="entry name" value="Radical_SAM"/>
    <property type="match status" value="1"/>
</dbReference>
<feature type="binding site" evidence="13 14">
    <location>
        <position position="274"/>
    </location>
    <ligand>
        <name>[2Fe-2S] cluster</name>
        <dbReference type="ChEBI" id="CHEBI:190135"/>
    </ligand>
</feature>
<comment type="cofactor">
    <cofactor evidence="14">
        <name>[2Fe-2S] cluster</name>
        <dbReference type="ChEBI" id="CHEBI:190135"/>
    </cofactor>
    <text evidence="14">Binds 1 [2Fe-2S] cluster. The cluster is coordinated with 3 cysteines and 1 arginine.</text>
</comment>
<dbReference type="PANTHER" id="PTHR22976">
    <property type="entry name" value="BIOTIN SYNTHASE"/>
    <property type="match status" value="1"/>
</dbReference>
<protein>
    <recommendedName>
        <fullName evidence="3 13">Biotin synthase</fullName>
        <ecNumber evidence="3 13">2.8.1.6</ecNumber>
    </recommendedName>
</protein>
<dbReference type="SMART" id="SM00729">
    <property type="entry name" value="Elp3"/>
    <property type="match status" value="1"/>
</dbReference>
<comment type="catalytic activity">
    <reaction evidence="12 13">
        <text>(4R,5S)-dethiobiotin + (sulfur carrier)-SH + 2 reduced [2Fe-2S]-[ferredoxin] + 2 S-adenosyl-L-methionine = (sulfur carrier)-H + biotin + 2 5'-deoxyadenosine + 2 L-methionine + 2 oxidized [2Fe-2S]-[ferredoxin]</text>
        <dbReference type="Rhea" id="RHEA:22060"/>
        <dbReference type="Rhea" id="RHEA-COMP:10000"/>
        <dbReference type="Rhea" id="RHEA-COMP:10001"/>
        <dbReference type="Rhea" id="RHEA-COMP:14737"/>
        <dbReference type="Rhea" id="RHEA-COMP:14739"/>
        <dbReference type="ChEBI" id="CHEBI:17319"/>
        <dbReference type="ChEBI" id="CHEBI:29917"/>
        <dbReference type="ChEBI" id="CHEBI:33737"/>
        <dbReference type="ChEBI" id="CHEBI:33738"/>
        <dbReference type="ChEBI" id="CHEBI:57586"/>
        <dbReference type="ChEBI" id="CHEBI:57844"/>
        <dbReference type="ChEBI" id="CHEBI:59789"/>
        <dbReference type="ChEBI" id="CHEBI:64428"/>
        <dbReference type="ChEBI" id="CHEBI:149473"/>
        <dbReference type="EC" id="2.8.1.6"/>
    </reaction>
</comment>
<keyword evidence="10 13" id="KW-0408">Iron</keyword>
<evidence type="ECO:0000256" key="3">
    <source>
        <dbReference type="ARBA" id="ARBA00012236"/>
    </source>
</evidence>
<dbReference type="Gene3D" id="3.20.20.70">
    <property type="entry name" value="Aldolase class I"/>
    <property type="match status" value="1"/>
</dbReference>
<evidence type="ECO:0000259" key="16">
    <source>
        <dbReference type="PROSITE" id="PS51918"/>
    </source>
</evidence>
<feature type="binding site" evidence="13 14">
    <location>
        <position position="67"/>
    </location>
    <ligand>
        <name>[4Fe-4S] cluster</name>
        <dbReference type="ChEBI" id="CHEBI:49883"/>
        <note>4Fe-4S-S-AdoMet</note>
    </ligand>
</feature>
<organism evidence="17 18">
    <name type="scientific">Mesorhizobium amorphae CCNWGS0123</name>
    <dbReference type="NCBI Taxonomy" id="1082933"/>
    <lineage>
        <taxon>Bacteria</taxon>
        <taxon>Pseudomonadati</taxon>
        <taxon>Pseudomonadota</taxon>
        <taxon>Alphaproteobacteria</taxon>
        <taxon>Hyphomicrobiales</taxon>
        <taxon>Phyllobacteriaceae</taxon>
        <taxon>Mesorhizobium</taxon>
    </lineage>
</organism>
<dbReference type="GO" id="GO:0051537">
    <property type="term" value="F:2 iron, 2 sulfur cluster binding"/>
    <property type="evidence" value="ECO:0007669"/>
    <property type="project" value="UniProtKB-KW"/>
</dbReference>
<feature type="region of interest" description="Disordered" evidence="15">
    <location>
        <begin position="1"/>
        <end position="20"/>
    </location>
</feature>
<feature type="binding site" evidence="13 14">
    <location>
        <position position="71"/>
    </location>
    <ligand>
        <name>[4Fe-4S] cluster</name>
        <dbReference type="ChEBI" id="CHEBI:49883"/>
        <note>4Fe-4S-S-AdoMet</note>
    </ligand>
</feature>
<evidence type="ECO:0000256" key="15">
    <source>
        <dbReference type="SAM" id="MobiDB-lite"/>
    </source>
</evidence>
<dbReference type="RefSeq" id="WP_006205535.1">
    <property type="nucleotide sequence ID" value="NZ_AGSN01000199.1"/>
</dbReference>
<dbReference type="HAMAP" id="MF_01694">
    <property type="entry name" value="BioB"/>
    <property type="match status" value="1"/>
</dbReference>
<feature type="compositionally biased region" description="Polar residues" evidence="15">
    <location>
        <begin position="1"/>
        <end position="14"/>
    </location>
</feature>
<keyword evidence="11 13" id="KW-0411">Iron-sulfur</keyword>
<keyword evidence="5 13" id="KW-0808">Transferase</keyword>
<feature type="domain" description="Radical SAM core" evidence="16">
    <location>
        <begin position="52"/>
        <end position="279"/>
    </location>
</feature>
<feature type="binding site" evidence="13 14">
    <location>
        <position position="74"/>
    </location>
    <ligand>
        <name>[4Fe-4S] cluster</name>
        <dbReference type="ChEBI" id="CHEBI:49883"/>
        <note>4Fe-4S-S-AdoMet</note>
    </ligand>
</feature>
<dbReference type="PIRSF" id="PIRSF001619">
    <property type="entry name" value="Biotin_synth"/>
    <property type="match status" value="1"/>
</dbReference>
<dbReference type="KEGG" id="mamo:A6B35_30445"/>
<dbReference type="CDD" id="cd01335">
    <property type="entry name" value="Radical_SAM"/>
    <property type="match status" value="1"/>
</dbReference>
<sequence length="332" mass="36449">MDLHATSPTTTIQQADDDGTWTSEKARALHDAPFNNLLFLAQTIHRQNFDPNKVQLSRLLSIKTGGCPEDCGYCSQSAHHESGLKASKLMEVRRVIAEATKARDAGATRYCMGAAWRNPKARDMDAVVAMVEGVKALGMETCMTLGMLDPEQAARLKQAGLDYYNHNIDTSERYYSEVISTRSFADRLDTLDHVRQSGIKVCCGGIVGMGEEPVDRIDMLVTLANLPEHPQSVPINMLIPIAGTPLAEAKPIEPIEFVRVIALARIMMPKSHVRLSAGRTAMTDEMQALCFFAGANSIFVGDTLLTADNPGEDKDTLLFRRLGIEPMELEAQ</sequence>
<dbReference type="SFLD" id="SFLDF00272">
    <property type="entry name" value="biotin_synthase"/>
    <property type="match status" value="1"/>
</dbReference>
<evidence type="ECO:0000256" key="6">
    <source>
        <dbReference type="ARBA" id="ARBA00022691"/>
    </source>
</evidence>
<comment type="pathway">
    <text evidence="1 13">Cofactor biosynthesis; biotin biosynthesis; biotin from 7,8-diaminononanoate: step 2/2.</text>
</comment>
<feature type="binding site" evidence="13 14">
    <location>
        <position position="202"/>
    </location>
    <ligand>
        <name>[2Fe-2S] cluster</name>
        <dbReference type="ChEBI" id="CHEBI:190135"/>
    </ligand>
</feature>
<dbReference type="SUPFAM" id="SSF102114">
    <property type="entry name" value="Radical SAM enzymes"/>
    <property type="match status" value="1"/>
</dbReference>
<dbReference type="InterPro" id="IPR010722">
    <property type="entry name" value="BATS_dom"/>
</dbReference>
<feature type="binding site" evidence="13 14">
    <location>
        <position position="111"/>
    </location>
    <ligand>
        <name>[2Fe-2S] cluster</name>
        <dbReference type="ChEBI" id="CHEBI:190135"/>
    </ligand>
</feature>
<dbReference type="PATRIC" id="fig|1082933.3.peg.5607"/>
<dbReference type="Proteomes" id="UP000002949">
    <property type="component" value="Unassembled WGS sequence"/>
</dbReference>
<dbReference type="FunFam" id="3.20.20.70:FF:000011">
    <property type="entry name" value="Biotin synthase"/>
    <property type="match status" value="1"/>
</dbReference>
<comment type="cofactor">
    <cofactor evidence="13 14">
        <name>[4Fe-4S] cluster</name>
        <dbReference type="ChEBI" id="CHEBI:49883"/>
    </cofactor>
    <text evidence="13 14">Binds 1 [4Fe-4S] cluster. The cluster is coordinated with 3 cysteines and an exchangeable S-adenosyl-L-methionine.</text>
</comment>
<keyword evidence="7 13" id="KW-0001">2Fe-2S</keyword>
<comment type="similarity">
    <text evidence="2 13">Belongs to the radical SAM superfamily. Biotin synthase family.</text>
</comment>
<comment type="subunit">
    <text evidence="13">Homodimer.</text>
</comment>
<gene>
    <name evidence="13" type="primary">bioB</name>
    <name evidence="17" type="ORF">MEA186_28847</name>
</gene>
<proteinExistence type="inferred from homology"/>
<keyword evidence="9 13" id="KW-0093">Biotin biosynthesis</keyword>
<dbReference type="GO" id="GO:0051539">
    <property type="term" value="F:4 iron, 4 sulfur cluster binding"/>
    <property type="evidence" value="ECO:0007669"/>
    <property type="project" value="UniProtKB-KW"/>
</dbReference>
<evidence type="ECO:0000256" key="13">
    <source>
        <dbReference type="HAMAP-Rule" id="MF_01694"/>
    </source>
</evidence>
<dbReference type="NCBIfam" id="TIGR00433">
    <property type="entry name" value="bioB"/>
    <property type="match status" value="1"/>
</dbReference>
<comment type="function">
    <text evidence="13">Catalyzes the conversion of dethiobiotin (DTB) to biotin by the insertion of a sulfur atom into dethiobiotin via a radical-based mechanism.</text>
</comment>
<dbReference type="UniPathway" id="UPA00078">
    <property type="reaction ID" value="UER00162"/>
</dbReference>
<dbReference type="InterPro" id="IPR002684">
    <property type="entry name" value="Biotin_synth/BioAB"/>
</dbReference>
<evidence type="ECO:0000256" key="5">
    <source>
        <dbReference type="ARBA" id="ARBA00022679"/>
    </source>
</evidence>
<dbReference type="GO" id="GO:0004076">
    <property type="term" value="F:biotin synthase activity"/>
    <property type="evidence" value="ECO:0007669"/>
    <property type="project" value="UniProtKB-UniRule"/>
</dbReference>
<dbReference type="InterPro" id="IPR006638">
    <property type="entry name" value="Elp3/MiaA/NifB-like_rSAM"/>
</dbReference>
<accession>G6YIE9</accession>
<evidence type="ECO:0000256" key="8">
    <source>
        <dbReference type="ARBA" id="ARBA00022723"/>
    </source>
</evidence>
<dbReference type="PROSITE" id="PS51918">
    <property type="entry name" value="RADICAL_SAM"/>
    <property type="match status" value="1"/>
</dbReference>
<evidence type="ECO:0000256" key="12">
    <source>
        <dbReference type="ARBA" id="ARBA00051157"/>
    </source>
</evidence>
<dbReference type="Pfam" id="PF04055">
    <property type="entry name" value="Radical_SAM"/>
    <property type="match status" value="1"/>
</dbReference>
<feature type="binding site" evidence="13 14">
    <location>
        <position position="142"/>
    </location>
    <ligand>
        <name>[2Fe-2S] cluster</name>
        <dbReference type="ChEBI" id="CHEBI:190135"/>
    </ligand>
</feature>
<evidence type="ECO:0000256" key="4">
    <source>
        <dbReference type="ARBA" id="ARBA00022485"/>
    </source>
</evidence>
<evidence type="ECO:0000313" key="17">
    <source>
        <dbReference type="EMBL" id="EHH06330.1"/>
    </source>
</evidence>
<evidence type="ECO:0000256" key="11">
    <source>
        <dbReference type="ARBA" id="ARBA00023014"/>
    </source>
</evidence>
<dbReference type="InterPro" id="IPR007197">
    <property type="entry name" value="rSAM"/>
</dbReference>
<dbReference type="SFLD" id="SFLDG01060">
    <property type="entry name" value="BATS_domain_containing"/>
    <property type="match status" value="1"/>
</dbReference>
<comment type="cofactor">
    <cofactor evidence="13">
        <name>[2Fe-2S] cluster</name>
        <dbReference type="ChEBI" id="CHEBI:190135"/>
    </cofactor>
    <text evidence="13">Binds 1 [2Fe-2S] cluster. The cluster is coordinated with 3 cysteines and 1 arginine.</text>
</comment>
<dbReference type="AlphaFoldDB" id="G6YIE9"/>
<keyword evidence="8 13" id="KW-0479">Metal-binding</keyword>
<dbReference type="PANTHER" id="PTHR22976:SF2">
    <property type="entry name" value="BIOTIN SYNTHASE, MITOCHONDRIAL"/>
    <property type="match status" value="1"/>
</dbReference>
<keyword evidence="4 13" id="KW-0004">4Fe-4S</keyword>
<dbReference type="SMART" id="SM00876">
    <property type="entry name" value="BATS"/>
    <property type="match status" value="1"/>
</dbReference>
<dbReference type="InterPro" id="IPR013785">
    <property type="entry name" value="Aldolase_TIM"/>
</dbReference>
<dbReference type="SFLD" id="SFLDG01278">
    <property type="entry name" value="biotin_synthase_like"/>
    <property type="match status" value="1"/>
</dbReference>
<evidence type="ECO:0000256" key="7">
    <source>
        <dbReference type="ARBA" id="ARBA00022714"/>
    </source>
</evidence>
<dbReference type="GO" id="GO:0009102">
    <property type="term" value="P:biotin biosynthetic process"/>
    <property type="evidence" value="ECO:0007669"/>
    <property type="project" value="UniProtKB-UniRule"/>
</dbReference>
<dbReference type="OrthoDB" id="9786826at2"/>
<dbReference type="eggNOG" id="COG0502">
    <property type="taxonomic scope" value="Bacteria"/>
</dbReference>
<evidence type="ECO:0000256" key="2">
    <source>
        <dbReference type="ARBA" id="ARBA00010765"/>
    </source>
</evidence>
<dbReference type="InterPro" id="IPR058240">
    <property type="entry name" value="rSAM_sf"/>
</dbReference>
<reference evidence="17 18" key="1">
    <citation type="journal article" date="2012" name="J. Bacteriol.">
        <title>Draft Genome Sequence of Plant Growth-Promoting Rhizobium Mesorhizobium amorphae, Isolated from Zinc-Lead Mine Tailings.</title>
        <authorList>
            <person name="Hao X."/>
            <person name="Lin Y."/>
            <person name="Johnstone L."/>
            <person name="Baltrus D.A."/>
            <person name="Miller S.J."/>
            <person name="Wei G."/>
            <person name="Rensing C."/>
        </authorList>
    </citation>
    <scope>NUCLEOTIDE SEQUENCE [LARGE SCALE GENOMIC DNA]</scope>
    <source>
        <strain evidence="17 18">CCNWGS0123</strain>
    </source>
</reference>
<dbReference type="Pfam" id="PF06968">
    <property type="entry name" value="BATS"/>
    <property type="match status" value="1"/>
</dbReference>
<dbReference type="EC" id="2.8.1.6" evidence="3 13"/>
<dbReference type="GO" id="GO:0005506">
    <property type="term" value="F:iron ion binding"/>
    <property type="evidence" value="ECO:0007669"/>
    <property type="project" value="UniProtKB-UniRule"/>
</dbReference>
<evidence type="ECO:0000256" key="14">
    <source>
        <dbReference type="PIRSR" id="PIRSR001619-1"/>
    </source>
</evidence>
<name>G6YIE9_9HYPH</name>
<keyword evidence="18" id="KW-1185">Reference proteome</keyword>
<evidence type="ECO:0000256" key="10">
    <source>
        <dbReference type="ARBA" id="ARBA00023004"/>
    </source>
</evidence>
<evidence type="ECO:0000313" key="18">
    <source>
        <dbReference type="Proteomes" id="UP000002949"/>
    </source>
</evidence>